<reference evidence="2" key="1">
    <citation type="journal article" date="2019" name="Int. J. Syst. Evol. Microbiol.">
        <title>The Global Catalogue of Microorganisms (GCM) 10K type strain sequencing project: providing services to taxonomists for standard genome sequencing and annotation.</title>
        <authorList>
            <consortium name="The Broad Institute Genomics Platform"/>
            <consortium name="The Broad Institute Genome Sequencing Center for Infectious Disease"/>
            <person name="Wu L."/>
            <person name="Ma J."/>
        </authorList>
    </citation>
    <scope>NUCLEOTIDE SEQUENCE [LARGE SCALE GENOMIC DNA]</scope>
    <source>
        <strain evidence="2">CGMCC 1.19062</strain>
    </source>
</reference>
<proteinExistence type="predicted"/>
<comment type="caution">
    <text evidence="1">The sequence shown here is derived from an EMBL/GenBank/DDBJ whole genome shotgun (WGS) entry which is preliminary data.</text>
</comment>
<dbReference type="RefSeq" id="WP_379874792.1">
    <property type="nucleotide sequence ID" value="NZ_JBHUIP010000003.1"/>
</dbReference>
<organism evidence="1 2">
    <name type="scientific">Lacibacterium aquatile</name>
    <dbReference type="NCBI Taxonomy" id="1168082"/>
    <lineage>
        <taxon>Bacteria</taxon>
        <taxon>Pseudomonadati</taxon>
        <taxon>Pseudomonadota</taxon>
        <taxon>Alphaproteobacteria</taxon>
        <taxon>Rhodospirillales</taxon>
        <taxon>Rhodospirillaceae</taxon>
    </lineage>
</organism>
<sequence>MDHLIRPLKSGEAIRYWQLSKTKESRYDVADKAMQGRMDATFFLTKDKNFIPHEYPCRTEFALAFRDKEPKPTVGFAGHRWWFPFGSDRVDLSGFWFRPTRVETIARTTLRAATAGPAKVLLGTCGGAILSVNGKPALWMTKYQRNYEDKREATLDLQAGDNEIEVWFDDLCERDARYFFQLDYLSGPKVAVALPVPVAGDRAESLERLLNGMRFEKPFYGAGEVAIELPEGTAADLKAEVDVHGDFMSYENVHISRDLPKGVKRLSLGDAEDLPADFRHFEVKLIDGAMFLARPLVVEICHLERQGEASSDLKTRVHEALDYLAENAEADTVCALARLATGKKGAATDKMIADYVPMIADCYDCADFLLVPLLWSRIRYGNDIGEKVRADVDAAILNYRYWLDEPGNDVQWYFSENHALLFHTCCYLAGNLFPDATFKRSGRKGAEQAKVGYQRLVEWMDHFEACEMAEWNSAPYFPIDLKGLCALYALAPDADLKARAGKAVRRLLEMVALSCHQGMLTGSQGRSYEHSLRAGRTLELSGIARLMWGRGWYGRRYHALPQLALCLRDHGLEVDPVLGDYARYAKDEPLEWTFTQGENAFAALYHYKNQHYALGTLVGYRPYQWGYQETVLHGRLGDKPESQFWLNHPGETILSGYGRPSYWGGCGALPLVQQYKGLAIARFQANEEQPDFTHIWLPEAEMDEVVLDGDRLLVRAGGGLAVFQASGPLTKVSDGPMAGCEVRLAGRTARWLVRVSDIATEGSLAGFASRMEMLRQVVVKTDSLTVTDPDYGSVTAGGDGAVQAEGRRVDFKDWTLSGVLRAADGGAVTLPSQRA</sequence>
<evidence type="ECO:0000313" key="2">
    <source>
        <dbReference type="Proteomes" id="UP001597295"/>
    </source>
</evidence>
<evidence type="ECO:0000313" key="1">
    <source>
        <dbReference type="EMBL" id="MFD2261878.1"/>
    </source>
</evidence>
<gene>
    <name evidence="1" type="ORF">ACFSM5_03195</name>
</gene>
<keyword evidence="2" id="KW-1185">Reference proteome</keyword>
<name>A0ABW5DL74_9PROT</name>
<accession>A0ABW5DL74</accession>
<protein>
    <submittedName>
        <fullName evidence="1">Uncharacterized protein</fullName>
    </submittedName>
</protein>
<dbReference type="EMBL" id="JBHUIP010000003">
    <property type="protein sequence ID" value="MFD2261878.1"/>
    <property type="molecule type" value="Genomic_DNA"/>
</dbReference>
<dbReference type="Proteomes" id="UP001597295">
    <property type="component" value="Unassembled WGS sequence"/>
</dbReference>